<protein>
    <submittedName>
        <fullName evidence="3">Glycosyltransferase</fullName>
    </submittedName>
</protein>
<evidence type="ECO:0000256" key="1">
    <source>
        <dbReference type="ARBA" id="ARBA00022679"/>
    </source>
</evidence>
<keyword evidence="4" id="KW-1185">Reference proteome</keyword>
<organism evidence="3 4">
    <name type="scientific">Dyella caseinilytica</name>
    <dbReference type="NCBI Taxonomy" id="1849581"/>
    <lineage>
        <taxon>Bacteria</taxon>
        <taxon>Pseudomonadati</taxon>
        <taxon>Pseudomonadota</taxon>
        <taxon>Gammaproteobacteria</taxon>
        <taxon>Lysobacterales</taxon>
        <taxon>Rhodanobacteraceae</taxon>
        <taxon>Dyella</taxon>
    </lineage>
</organism>
<dbReference type="PANTHER" id="PTHR46401:SF2">
    <property type="entry name" value="GLYCOSYLTRANSFERASE WBBK-RELATED"/>
    <property type="match status" value="1"/>
</dbReference>
<dbReference type="PANTHER" id="PTHR46401">
    <property type="entry name" value="GLYCOSYLTRANSFERASE WBBK-RELATED"/>
    <property type="match status" value="1"/>
</dbReference>
<feature type="domain" description="Glycosyl transferase family 1" evidence="2">
    <location>
        <begin position="1063"/>
        <end position="1214"/>
    </location>
</feature>
<evidence type="ECO:0000259" key="2">
    <source>
        <dbReference type="Pfam" id="PF00534"/>
    </source>
</evidence>
<dbReference type="InterPro" id="IPR001296">
    <property type="entry name" value="Glyco_trans_1"/>
</dbReference>
<accession>A0ABX7GTJ9</accession>
<dbReference type="Pfam" id="PF00534">
    <property type="entry name" value="Glycos_transf_1"/>
    <property type="match status" value="3"/>
</dbReference>
<reference evidence="3 4" key="1">
    <citation type="submission" date="2020-10" db="EMBL/GenBank/DDBJ databases">
        <title>Phylogeny of dyella-like bacteria.</title>
        <authorList>
            <person name="Fu J."/>
        </authorList>
    </citation>
    <scope>NUCLEOTIDE SEQUENCE [LARGE SCALE GENOMIC DNA]</scope>
    <source>
        <strain evidence="3 4">DHOB09</strain>
    </source>
</reference>
<dbReference type="Proteomes" id="UP000663181">
    <property type="component" value="Chromosome"/>
</dbReference>
<proteinExistence type="predicted"/>
<dbReference type="EMBL" id="CP064030">
    <property type="protein sequence ID" value="QRN53082.1"/>
    <property type="molecule type" value="Genomic_DNA"/>
</dbReference>
<dbReference type="RefSeq" id="WP_188800314.1">
    <property type="nucleotide sequence ID" value="NZ_BMIZ01000002.1"/>
</dbReference>
<feature type="domain" description="Glycosyl transferase family 1" evidence="2">
    <location>
        <begin position="230"/>
        <end position="388"/>
    </location>
</feature>
<dbReference type="Gene3D" id="3.40.50.2000">
    <property type="entry name" value="Glycogen Phosphorylase B"/>
    <property type="match status" value="3"/>
</dbReference>
<sequence length="1256" mass="138257">MDQENSLPMHLLIDLQACQSLVHGKRGIGIYAKSLVSALIRQAGGRRISFLINGDMQESAIELRRELLANVDPQDIHVWNAPLPRNTRDEGNAWRIEASQVVRDAVIASIAPDCFLLVSSFEGWVDDCICSLPSADSGVATAAVVYDLIPYTYPDIYLREPRLRNWYLSVLRSLSKADVLLAISDSSRREVVDALEYAPDRALNISAAVDERYAPMVMPEHAGRELRTKLKLNKPFVMYTGGIDHRKNIDLLIEAFAMTGGFATSHQLAIVCSVQSEESERLYALARRVGLASDALVLTGFVPDEDLLALYRLCELFVFPSWHEGFGLPVLEAMSVGAPVIASKTSSLPEVIGPDGEGFDPRDKHSIADTIIRVLSDDELRGRLASNGLARSKEFSWERTATQAWKGIEMAVGARRAAASPVDQAVTRRGKPKLAYLSPLPPQQSGIADFSAELLPELMAHYDIELIVDNADRATHLDGLVLPVRDVHWFLANAKHFDRVLYHFGNSEFHAHMFDVLAKVGGTVALHDFYLGNLHHWMQDTGRSPGVWQRALYEGYGYHALKMLGETVDRNVTAFKFPCNWSVVAGADGVIVHSAHSRELANEWYGNDQTKRFAQIPHLRKVQNEVDRAGARRALGLDDRQLVVATFGMLSANKCNESLLEAWLSSFSDRADCKLVFVGRAADSAWEKMLHERVKAAGVRNVVITGFADKETYRRWLASADIAVQLRRQSRGEASGAVLDCLAWGLPTIVNAHGSLAELPSNAAITLEDEFRVEDLAASIGKLIDSKAARSALAQAGRDYLERLHDPAHVAKQYSLAIDAFHEHSSRRILQRAVDRLSAIHSTVDPTNVDRNAVALGLSSLLGPAAPCRQLLLDVSELVRKDAGSGIQRVVRSILSELLMQGQNSWRIEPVYANADGVYRYARRFTCTFLGCPETTLGDDPIDVSHGDVFVALDLAPVDVLAASELFSSLKTKGVEIVFVLYDMLPLAHPEWFPPNATEIFGPWYRTVAAAADRIVAISRSVADEFANWLPSTARQRPLELSWFHLGGDVHASMPSRGMSVEEEEQLRRLRQKENVVLMVGTIEPRKGHGQALEAFEKLRARNVDAQLVIVGKQGWCVEQLVERLGHQVVASGCVTWFSTASDELLDHLYDLASLLLVASRGEGFGLPIIEAAMRGITVLARDLPVFREVGGDGILYFAGESADDLAQSIERSLAAVRHGTISSQSGVTVNSWATSAKQFLDAVTGKSSHKTWSPG</sequence>
<evidence type="ECO:0000313" key="4">
    <source>
        <dbReference type="Proteomes" id="UP000663181"/>
    </source>
</evidence>
<gene>
    <name evidence="3" type="ORF">ISN74_16810</name>
</gene>
<dbReference type="SUPFAM" id="SSF53756">
    <property type="entry name" value="UDP-Glycosyltransferase/glycogen phosphorylase"/>
    <property type="match status" value="3"/>
</dbReference>
<keyword evidence="1" id="KW-0808">Transferase</keyword>
<dbReference type="CDD" id="cd03801">
    <property type="entry name" value="GT4_PimA-like"/>
    <property type="match status" value="1"/>
</dbReference>
<feature type="domain" description="Glycosyl transferase family 1" evidence="2">
    <location>
        <begin position="631"/>
        <end position="798"/>
    </location>
</feature>
<name>A0ABX7GTJ9_9GAMM</name>
<dbReference type="CDD" id="cd03809">
    <property type="entry name" value="GT4_MtfB-like"/>
    <property type="match status" value="2"/>
</dbReference>
<evidence type="ECO:0000313" key="3">
    <source>
        <dbReference type="EMBL" id="QRN53082.1"/>
    </source>
</evidence>